<dbReference type="EMBL" id="AGNL01037545">
    <property type="protein sequence ID" value="EJK53557.1"/>
    <property type="molecule type" value="Genomic_DNA"/>
</dbReference>
<feature type="region of interest" description="Disordered" evidence="1">
    <location>
        <begin position="1"/>
        <end position="251"/>
    </location>
</feature>
<name>K0S3T2_THAOC</name>
<gene>
    <name evidence="2" type="ORF">THAOC_26982</name>
</gene>
<reference evidence="2 3" key="1">
    <citation type="journal article" date="2012" name="Genome Biol.">
        <title>Genome and low-iron response of an oceanic diatom adapted to chronic iron limitation.</title>
        <authorList>
            <person name="Lommer M."/>
            <person name="Specht M."/>
            <person name="Roy A.S."/>
            <person name="Kraemer L."/>
            <person name="Andreson R."/>
            <person name="Gutowska M.A."/>
            <person name="Wolf J."/>
            <person name="Bergner S.V."/>
            <person name="Schilhabel M.B."/>
            <person name="Klostermeier U.C."/>
            <person name="Beiko R.G."/>
            <person name="Rosenstiel P."/>
            <person name="Hippler M."/>
            <person name="Laroche J."/>
        </authorList>
    </citation>
    <scope>NUCLEOTIDE SEQUENCE [LARGE SCALE GENOMIC DNA]</scope>
    <source>
        <strain evidence="2 3">CCMP1005</strain>
    </source>
</reference>
<evidence type="ECO:0000313" key="2">
    <source>
        <dbReference type="EMBL" id="EJK53557.1"/>
    </source>
</evidence>
<feature type="compositionally biased region" description="Low complexity" evidence="1">
    <location>
        <begin position="32"/>
        <end position="57"/>
    </location>
</feature>
<proteinExistence type="predicted"/>
<keyword evidence="3" id="KW-1185">Reference proteome</keyword>
<evidence type="ECO:0000313" key="3">
    <source>
        <dbReference type="Proteomes" id="UP000266841"/>
    </source>
</evidence>
<accession>K0S3T2</accession>
<feature type="non-terminal residue" evidence="2">
    <location>
        <position position="251"/>
    </location>
</feature>
<protein>
    <submittedName>
        <fullName evidence="2">Uncharacterized protein</fullName>
    </submittedName>
</protein>
<dbReference type="Proteomes" id="UP000266841">
    <property type="component" value="Unassembled WGS sequence"/>
</dbReference>
<feature type="compositionally biased region" description="Low complexity" evidence="1">
    <location>
        <begin position="234"/>
        <end position="243"/>
    </location>
</feature>
<sequence length="251" mass="26137">MARARRDGTPPAAPAPPRPPRPLPRPPRRTRVVPPRRAAPRALVRPAPGAAAPTATALRLRNSNRFGPGRYREGGNRFGPGGTRDGPGDDEGGREGREDDPAYRLARDLAARRGVRLANSTSSDGVTDMDEVTDMDLPGNGGRGGFATGSTGYKQYGYGGPKSGGGTSVRGGRSVGARKDRRSVGAGKDRFDNLYRSTLAAGERGGGRADQSAFRSTSSTSTTIGAQTGGRVESSSSNSRYSYPTPPRGGG</sequence>
<comment type="caution">
    <text evidence="2">The sequence shown here is derived from an EMBL/GenBank/DDBJ whole genome shotgun (WGS) entry which is preliminary data.</text>
</comment>
<feature type="compositionally biased region" description="Gly residues" evidence="1">
    <location>
        <begin position="76"/>
        <end position="85"/>
    </location>
</feature>
<dbReference type="AlphaFoldDB" id="K0S3T2"/>
<feature type="compositionally biased region" description="Basic and acidic residues" evidence="1">
    <location>
        <begin position="91"/>
        <end position="111"/>
    </location>
</feature>
<feature type="compositionally biased region" description="Pro residues" evidence="1">
    <location>
        <begin position="11"/>
        <end position="25"/>
    </location>
</feature>
<organism evidence="2 3">
    <name type="scientific">Thalassiosira oceanica</name>
    <name type="common">Marine diatom</name>
    <dbReference type="NCBI Taxonomy" id="159749"/>
    <lineage>
        <taxon>Eukaryota</taxon>
        <taxon>Sar</taxon>
        <taxon>Stramenopiles</taxon>
        <taxon>Ochrophyta</taxon>
        <taxon>Bacillariophyta</taxon>
        <taxon>Coscinodiscophyceae</taxon>
        <taxon>Thalassiosirophycidae</taxon>
        <taxon>Thalassiosirales</taxon>
        <taxon>Thalassiosiraceae</taxon>
        <taxon>Thalassiosira</taxon>
    </lineage>
</organism>
<evidence type="ECO:0000256" key="1">
    <source>
        <dbReference type="SAM" id="MobiDB-lite"/>
    </source>
</evidence>
<feature type="compositionally biased region" description="Gly residues" evidence="1">
    <location>
        <begin position="157"/>
        <end position="169"/>
    </location>
</feature>